<dbReference type="InterPro" id="IPR014509">
    <property type="entry name" value="YjdF-like"/>
</dbReference>
<feature type="transmembrane region" description="Helical" evidence="1">
    <location>
        <begin position="33"/>
        <end position="49"/>
    </location>
</feature>
<reference evidence="2 3" key="1">
    <citation type="submission" date="2018-03" db="EMBL/GenBank/DDBJ databases">
        <title>Ahniella affigens gen. nov., sp. nov., a gammaproteobacterium isolated from sandy soil near a stream.</title>
        <authorList>
            <person name="Ko Y."/>
            <person name="Kim J.-H."/>
        </authorList>
    </citation>
    <scope>NUCLEOTIDE SEQUENCE [LARGE SCALE GENOMIC DNA]</scope>
    <source>
        <strain evidence="2 3">D13</strain>
    </source>
</reference>
<reference evidence="2 3" key="2">
    <citation type="submission" date="2018-03" db="EMBL/GenBank/DDBJ databases">
        <authorList>
            <person name="Keele B.F."/>
        </authorList>
    </citation>
    <scope>NUCLEOTIDE SEQUENCE [LARGE SCALE GENOMIC DNA]</scope>
    <source>
        <strain evidence="2 3">D13</strain>
    </source>
</reference>
<sequence>MTLRSAQWTWFTLTLLAFGLSWLAPIWPFEQALHSSLTVVALGLMIWLIQTRQLSLRAFALFAVFIMVHCLASRWLYSNVPYDAWLMAVLNTNTAELFGWQRNHFDRLVHLLYGLCLTPGLVERARAYSVVKPSAPFWRAFALILMSSLAYEWLEWLVAVLLDPADAEAYNGQQGDWWDAHKDMALAGLGALLWWPWLRRGPGTPTTK</sequence>
<dbReference type="AlphaFoldDB" id="A0A2P1PND2"/>
<organism evidence="2 3">
    <name type="scientific">Ahniella affigens</name>
    <dbReference type="NCBI Taxonomy" id="2021234"/>
    <lineage>
        <taxon>Bacteria</taxon>
        <taxon>Pseudomonadati</taxon>
        <taxon>Pseudomonadota</taxon>
        <taxon>Gammaproteobacteria</taxon>
        <taxon>Lysobacterales</taxon>
        <taxon>Rhodanobacteraceae</taxon>
        <taxon>Ahniella</taxon>
    </lineage>
</organism>
<keyword evidence="1" id="KW-1133">Transmembrane helix</keyword>
<proteinExistence type="predicted"/>
<dbReference type="OrthoDB" id="9786473at2"/>
<name>A0A2P1PND2_9GAMM</name>
<accession>A0A2P1PND2</accession>
<dbReference type="RefSeq" id="WP_106890289.1">
    <property type="nucleotide sequence ID" value="NZ_CP027860.1"/>
</dbReference>
<keyword evidence="1" id="KW-0472">Membrane</keyword>
<dbReference type="Proteomes" id="UP000241074">
    <property type="component" value="Chromosome"/>
</dbReference>
<keyword evidence="3" id="KW-1185">Reference proteome</keyword>
<dbReference type="EMBL" id="CP027860">
    <property type="protein sequence ID" value="AVP96360.1"/>
    <property type="molecule type" value="Genomic_DNA"/>
</dbReference>
<evidence type="ECO:0000256" key="1">
    <source>
        <dbReference type="SAM" id="Phobius"/>
    </source>
</evidence>
<dbReference type="KEGG" id="xba:C7S18_03765"/>
<feature type="transmembrane region" description="Helical" evidence="1">
    <location>
        <begin position="56"/>
        <end position="77"/>
    </location>
</feature>
<gene>
    <name evidence="2" type="ORF">C7S18_03765</name>
</gene>
<dbReference type="Pfam" id="PF09997">
    <property type="entry name" value="DUF2238"/>
    <property type="match status" value="1"/>
</dbReference>
<keyword evidence="1" id="KW-0812">Transmembrane</keyword>
<evidence type="ECO:0000313" key="3">
    <source>
        <dbReference type="Proteomes" id="UP000241074"/>
    </source>
</evidence>
<evidence type="ECO:0000313" key="2">
    <source>
        <dbReference type="EMBL" id="AVP96360.1"/>
    </source>
</evidence>
<protein>
    <submittedName>
        <fullName evidence="2">DUF2238 domain-containing protein</fullName>
    </submittedName>
</protein>